<comment type="caution">
    <text evidence="1">The sequence shown here is derived from an EMBL/GenBank/DDBJ whole genome shotgun (WGS) entry which is preliminary data.</text>
</comment>
<name>A0A5M3WCT0_9ACTN</name>
<organism evidence="1 2">
    <name type="scientific">Acrocarpospora corrugata</name>
    <dbReference type="NCBI Taxonomy" id="35763"/>
    <lineage>
        <taxon>Bacteria</taxon>
        <taxon>Bacillati</taxon>
        <taxon>Actinomycetota</taxon>
        <taxon>Actinomycetes</taxon>
        <taxon>Streptosporangiales</taxon>
        <taxon>Streptosporangiaceae</taxon>
        <taxon>Acrocarpospora</taxon>
    </lineage>
</organism>
<accession>A0A5M3WCT0</accession>
<dbReference type="AlphaFoldDB" id="A0A5M3WCT0"/>
<proteinExistence type="predicted"/>
<dbReference type="EMBL" id="BLAD01000089">
    <property type="protein sequence ID" value="GES04891.1"/>
    <property type="molecule type" value="Genomic_DNA"/>
</dbReference>
<dbReference type="Proteomes" id="UP000334990">
    <property type="component" value="Unassembled WGS sequence"/>
</dbReference>
<protein>
    <submittedName>
        <fullName evidence="1">Uncharacterized protein</fullName>
    </submittedName>
</protein>
<keyword evidence="2" id="KW-1185">Reference proteome</keyword>
<reference evidence="1 2" key="1">
    <citation type="submission" date="2019-10" db="EMBL/GenBank/DDBJ databases">
        <title>Whole genome shotgun sequence of Acrocarpospora corrugata NBRC 13972.</title>
        <authorList>
            <person name="Ichikawa N."/>
            <person name="Kimura A."/>
            <person name="Kitahashi Y."/>
            <person name="Komaki H."/>
            <person name="Oguchi A."/>
        </authorList>
    </citation>
    <scope>NUCLEOTIDE SEQUENCE [LARGE SCALE GENOMIC DNA]</scope>
    <source>
        <strain evidence="1 2">NBRC 13972</strain>
    </source>
</reference>
<gene>
    <name evidence="1" type="ORF">Acor_69590</name>
</gene>
<sequence>MLSDAELVTLAVMSTLLGYISERRWLRYARVELAGMFPYLPLQPG</sequence>
<evidence type="ECO:0000313" key="1">
    <source>
        <dbReference type="EMBL" id="GES04891.1"/>
    </source>
</evidence>
<evidence type="ECO:0000313" key="2">
    <source>
        <dbReference type="Proteomes" id="UP000334990"/>
    </source>
</evidence>